<dbReference type="PIRSF" id="PIRSF037632">
    <property type="entry name" value="UBX_Rep6"/>
    <property type="match status" value="1"/>
</dbReference>
<dbReference type="PANTHER" id="PTHR23322">
    <property type="entry name" value="FAS-ASSOCIATED PROTEIN"/>
    <property type="match status" value="1"/>
</dbReference>
<feature type="compositionally biased region" description="Polar residues" evidence="1">
    <location>
        <begin position="97"/>
        <end position="108"/>
    </location>
</feature>
<organism evidence="4 5">
    <name type="scientific">Synaphobranchus kaupii</name>
    <name type="common">Kaup's arrowtooth eel</name>
    <dbReference type="NCBI Taxonomy" id="118154"/>
    <lineage>
        <taxon>Eukaryota</taxon>
        <taxon>Metazoa</taxon>
        <taxon>Chordata</taxon>
        <taxon>Craniata</taxon>
        <taxon>Vertebrata</taxon>
        <taxon>Euteleostomi</taxon>
        <taxon>Actinopterygii</taxon>
        <taxon>Neopterygii</taxon>
        <taxon>Teleostei</taxon>
        <taxon>Anguilliformes</taxon>
        <taxon>Synaphobranchidae</taxon>
        <taxon>Synaphobranchus</taxon>
    </lineage>
</organism>
<name>A0A9Q1ILI7_SYNKA</name>
<dbReference type="PANTHER" id="PTHR23322:SF93">
    <property type="entry name" value="UBX DOMAIN-CONTAINING PROTEIN 8"/>
    <property type="match status" value="1"/>
</dbReference>
<keyword evidence="2" id="KW-0472">Membrane</keyword>
<dbReference type="Proteomes" id="UP001152622">
    <property type="component" value="Chromosome 11"/>
</dbReference>
<feature type="compositionally biased region" description="Basic and acidic residues" evidence="1">
    <location>
        <begin position="76"/>
        <end position="96"/>
    </location>
</feature>
<evidence type="ECO:0000256" key="1">
    <source>
        <dbReference type="SAM" id="MobiDB-lite"/>
    </source>
</evidence>
<evidence type="ECO:0000313" key="4">
    <source>
        <dbReference type="EMBL" id="KAJ8346357.1"/>
    </source>
</evidence>
<feature type="transmembrane region" description="Helical" evidence="2">
    <location>
        <begin position="35"/>
        <end position="58"/>
    </location>
</feature>
<proteinExistence type="predicted"/>
<feature type="transmembrane region" description="Helical" evidence="2">
    <location>
        <begin position="6"/>
        <end position="23"/>
    </location>
</feature>
<protein>
    <recommendedName>
        <fullName evidence="3">UBX domain-containing protein</fullName>
    </recommendedName>
</protein>
<gene>
    <name evidence="4" type="ORF">SKAU_G00277580</name>
</gene>
<comment type="caution">
    <text evidence="4">The sequence shown here is derived from an EMBL/GenBank/DDBJ whole genome shotgun (WGS) entry which is preliminary data.</text>
</comment>
<keyword evidence="5" id="KW-1185">Reference proteome</keyword>
<dbReference type="InterPro" id="IPR017247">
    <property type="entry name" value="UBXN8"/>
</dbReference>
<dbReference type="SUPFAM" id="SSF54236">
    <property type="entry name" value="Ubiquitin-like"/>
    <property type="match status" value="1"/>
</dbReference>
<dbReference type="Gene3D" id="3.10.20.90">
    <property type="entry name" value="Phosphatidylinositol 3-kinase Catalytic Subunit, Chain A, domain 1"/>
    <property type="match status" value="1"/>
</dbReference>
<dbReference type="InterPro" id="IPR029071">
    <property type="entry name" value="Ubiquitin-like_domsf"/>
</dbReference>
<feature type="region of interest" description="Disordered" evidence="1">
    <location>
        <begin position="126"/>
        <end position="191"/>
    </location>
</feature>
<dbReference type="EMBL" id="JAINUF010000011">
    <property type="protein sequence ID" value="KAJ8346357.1"/>
    <property type="molecule type" value="Genomic_DNA"/>
</dbReference>
<dbReference type="InterPro" id="IPR001012">
    <property type="entry name" value="UBX_dom"/>
</dbReference>
<feature type="region of interest" description="Disordered" evidence="1">
    <location>
        <begin position="61"/>
        <end position="111"/>
    </location>
</feature>
<dbReference type="Pfam" id="PF00789">
    <property type="entry name" value="UBX"/>
    <property type="match status" value="1"/>
</dbReference>
<dbReference type="AlphaFoldDB" id="A0A9Q1ILI7"/>
<accession>A0A9Q1ILI7</accession>
<reference evidence="4" key="1">
    <citation type="journal article" date="2023" name="Science">
        <title>Genome structures resolve the early diversification of teleost fishes.</title>
        <authorList>
            <person name="Parey E."/>
            <person name="Louis A."/>
            <person name="Montfort J."/>
            <person name="Bouchez O."/>
            <person name="Roques C."/>
            <person name="Iampietro C."/>
            <person name="Lluch J."/>
            <person name="Castinel A."/>
            <person name="Donnadieu C."/>
            <person name="Desvignes T."/>
            <person name="Floi Bucao C."/>
            <person name="Jouanno E."/>
            <person name="Wen M."/>
            <person name="Mejri S."/>
            <person name="Dirks R."/>
            <person name="Jansen H."/>
            <person name="Henkel C."/>
            <person name="Chen W.J."/>
            <person name="Zahm M."/>
            <person name="Cabau C."/>
            <person name="Klopp C."/>
            <person name="Thompson A.W."/>
            <person name="Robinson-Rechavi M."/>
            <person name="Braasch I."/>
            <person name="Lecointre G."/>
            <person name="Bobe J."/>
            <person name="Postlethwait J.H."/>
            <person name="Berthelot C."/>
            <person name="Roest Crollius H."/>
            <person name="Guiguen Y."/>
        </authorList>
    </citation>
    <scope>NUCLEOTIDE SEQUENCE</scope>
    <source>
        <strain evidence="4">WJC10195</strain>
    </source>
</reference>
<evidence type="ECO:0000259" key="3">
    <source>
        <dbReference type="PROSITE" id="PS50033"/>
    </source>
</evidence>
<evidence type="ECO:0000313" key="5">
    <source>
        <dbReference type="Proteomes" id="UP001152622"/>
    </source>
</evidence>
<dbReference type="OrthoDB" id="1920064at2759"/>
<keyword evidence="2" id="KW-0812">Transmembrane</keyword>
<keyword evidence="2" id="KW-1133">Transmembrane helix</keyword>
<feature type="domain" description="UBX" evidence="3">
    <location>
        <begin position="194"/>
        <end position="270"/>
    </location>
</feature>
<sequence>MTVSKTIVVFGVVSLSLFCFASVKNSSIGVRGALLLAGRGLFLLGLSSWLVSVLYPWLRPSSPSPPPRNSGEVPDEEVKRKRDLAREEQQKKHSEKATSYQESVLSPRNESRWRQREERFYRMTGEAWKLTQGQPLGEGESPELHSQEEEGSDTPNQQALRRRKLPESATRAPPQPERPREKRVVVLPEEPPDDAEGVVRVALRCPSGRTVKRKFLKSDNSLVLLDWLLKTGYHPAIYTISTSYPRSPLDVGRDLTLEDAGIKMDTVLNVEEKDPSMT</sequence>
<dbReference type="GO" id="GO:0036503">
    <property type="term" value="P:ERAD pathway"/>
    <property type="evidence" value="ECO:0007669"/>
    <property type="project" value="InterPro"/>
</dbReference>
<dbReference type="PROSITE" id="PS50033">
    <property type="entry name" value="UBX"/>
    <property type="match status" value="1"/>
</dbReference>
<dbReference type="InterPro" id="IPR050730">
    <property type="entry name" value="UBX_domain-protein"/>
</dbReference>
<evidence type="ECO:0000256" key="2">
    <source>
        <dbReference type="SAM" id="Phobius"/>
    </source>
</evidence>
<dbReference type="GO" id="GO:0043130">
    <property type="term" value="F:ubiquitin binding"/>
    <property type="evidence" value="ECO:0007669"/>
    <property type="project" value="TreeGrafter"/>
</dbReference>